<proteinExistence type="inferred from homology"/>
<accession>A0A0F4YY40</accession>
<dbReference type="OrthoDB" id="3609at2759"/>
<dbReference type="InterPro" id="IPR051402">
    <property type="entry name" value="KPR-Related"/>
</dbReference>
<organism evidence="6 7">
    <name type="scientific">Rasamsonia emersonii (strain ATCC 16479 / CBS 393.64 / IMI 116815)</name>
    <dbReference type="NCBI Taxonomy" id="1408163"/>
    <lineage>
        <taxon>Eukaryota</taxon>
        <taxon>Fungi</taxon>
        <taxon>Dikarya</taxon>
        <taxon>Ascomycota</taxon>
        <taxon>Pezizomycotina</taxon>
        <taxon>Eurotiomycetes</taxon>
        <taxon>Eurotiomycetidae</taxon>
        <taxon>Eurotiales</taxon>
        <taxon>Trichocomaceae</taxon>
        <taxon>Rasamsonia</taxon>
    </lineage>
</organism>
<comment type="similarity">
    <text evidence="1">Belongs to the ketopantoate reductase family.</text>
</comment>
<dbReference type="EC" id="1.1.1.169" evidence="6"/>
<feature type="domain" description="Ketopantoate reductase N-terminal" evidence="4">
    <location>
        <begin position="18"/>
        <end position="176"/>
    </location>
</feature>
<dbReference type="GO" id="GO:0005737">
    <property type="term" value="C:cytoplasm"/>
    <property type="evidence" value="ECO:0007669"/>
    <property type="project" value="TreeGrafter"/>
</dbReference>
<dbReference type="GO" id="GO:0008677">
    <property type="term" value="F:2-dehydropantoate 2-reductase activity"/>
    <property type="evidence" value="ECO:0007669"/>
    <property type="project" value="UniProtKB-EC"/>
</dbReference>
<evidence type="ECO:0000259" key="4">
    <source>
        <dbReference type="Pfam" id="PF02558"/>
    </source>
</evidence>
<evidence type="ECO:0000256" key="2">
    <source>
        <dbReference type="ARBA" id="ARBA00022857"/>
    </source>
</evidence>
<dbReference type="RefSeq" id="XP_013329637.1">
    <property type="nucleotide sequence ID" value="XM_013474183.1"/>
</dbReference>
<keyword evidence="7" id="KW-1185">Reference proteome</keyword>
<reference evidence="6 7" key="1">
    <citation type="submission" date="2015-04" db="EMBL/GenBank/DDBJ databases">
        <authorList>
            <person name="Heijne W.H."/>
            <person name="Fedorova N.D."/>
            <person name="Nierman W.C."/>
            <person name="Vollebregt A.W."/>
            <person name="Zhao Z."/>
            <person name="Wu L."/>
            <person name="Kumar M."/>
            <person name="Stam H."/>
            <person name="van den Berg M.A."/>
            <person name="Pel H.J."/>
        </authorList>
    </citation>
    <scope>NUCLEOTIDE SEQUENCE [LARGE SCALE GENOMIC DNA]</scope>
    <source>
        <strain evidence="6 7">CBS 393.64</strain>
    </source>
</reference>
<dbReference type="NCBIfam" id="TIGR00745">
    <property type="entry name" value="apbA_panE"/>
    <property type="match status" value="1"/>
</dbReference>
<dbReference type="GO" id="GO:0015940">
    <property type="term" value="P:pantothenate biosynthetic process"/>
    <property type="evidence" value="ECO:0007669"/>
    <property type="project" value="InterPro"/>
</dbReference>
<dbReference type="InterPro" id="IPR036291">
    <property type="entry name" value="NAD(P)-bd_dom_sf"/>
</dbReference>
<dbReference type="Gene3D" id="3.40.50.720">
    <property type="entry name" value="NAD(P)-binding Rossmann-like Domain"/>
    <property type="match status" value="1"/>
</dbReference>
<evidence type="ECO:0000313" key="6">
    <source>
        <dbReference type="EMBL" id="KKA23025.1"/>
    </source>
</evidence>
<dbReference type="InterPro" id="IPR013332">
    <property type="entry name" value="KPR_N"/>
</dbReference>
<dbReference type="STRING" id="1408163.A0A0F4YY40"/>
<protein>
    <submittedName>
        <fullName evidence="6">2-dehydropantoate 2-reductase</fullName>
        <ecNumber evidence="6">1.1.1.169</ecNumber>
    </submittedName>
</protein>
<dbReference type="InterPro" id="IPR013328">
    <property type="entry name" value="6PGD_dom2"/>
</dbReference>
<comment type="caution">
    <text evidence="6">The sequence shown here is derived from an EMBL/GenBank/DDBJ whole genome shotgun (WGS) entry which is preliminary data.</text>
</comment>
<dbReference type="Proteomes" id="UP000053958">
    <property type="component" value="Unassembled WGS sequence"/>
</dbReference>
<dbReference type="FunFam" id="1.10.1040.10:FF:000017">
    <property type="entry name" value="2-dehydropantoate 2-reductase"/>
    <property type="match status" value="1"/>
</dbReference>
<evidence type="ECO:0000313" key="7">
    <source>
        <dbReference type="Proteomes" id="UP000053958"/>
    </source>
</evidence>
<dbReference type="EMBL" id="LASV01000112">
    <property type="protein sequence ID" value="KKA23025.1"/>
    <property type="molecule type" value="Genomic_DNA"/>
</dbReference>
<dbReference type="Pfam" id="PF02558">
    <property type="entry name" value="ApbA"/>
    <property type="match status" value="1"/>
</dbReference>
<feature type="domain" description="Ketopantoate reductase C-terminal" evidence="5">
    <location>
        <begin position="212"/>
        <end position="341"/>
    </location>
</feature>
<dbReference type="SUPFAM" id="SSF51735">
    <property type="entry name" value="NAD(P)-binding Rossmann-fold domains"/>
    <property type="match status" value="1"/>
</dbReference>
<evidence type="ECO:0000259" key="5">
    <source>
        <dbReference type="Pfam" id="PF08546"/>
    </source>
</evidence>
<name>A0A0F4YY40_RASE3</name>
<dbReference type="Pfam" id="PF08546">
    <property type="entry name" value="ApbA_C"/>
    <property type="match status" value="1"/>
</dbReference>
<dbReference type="PANTHER" id="PTHR21708:SF30">
    <property type="entry name" value="2-DEHYDROPANTOATE 2-REDUCTASE-RELATED"/>
    <property type="match status" value="1"/>
</dbReference>
<keyword evidence="2" id="KW-0521">NADP</keyword>
<dbReference type="GeneID" id="25315255"/>
<evidence type="ECO:0000256" key="1">
    <source>
        <dbReference type="ARBA" id="ARBA00007870"/>
    </source>
</evidence>
<dbReference type="AlphaFoldDB" id="A0A0F4YY40"/>
<dbReference type="Gene3D" id="1.10.1040.10">
    <property type="entry name" value="N-(1-d-carboxylethyl)-l-norvaline Dehydrogenase, domain 2"/>
    <property type="match status" value="1"/>
</dbReference>
<dbReference type="InterPro" id="IPR003710">
    <property type="entry name" value="ApbA"/>
</dbReference>
<dbReference type="InterPro" id="IPR008927">
    <property type="entry name" value="6-PGluconate_DH-like_C_sf"/>
</dbReference>
<keyword evidence="3 6" id="KW-0560">Oxidoreductase</keyword>
<sequence length="364" mass="40223">MAAAAETNATANNAKARVLVIGCGGVGTMCAYNLEVGGKANVTAVLRSNFAAVEKNGFSIKSIEHGEVEGWRPSEKQINNINHIYKKAEKFDFIVVTTKNLPDVPPTVPEIIAPAVTEGHTAIMLLQNGLNIEKPLFAAFPNNVILSGVSLISATETQPGRIVHDDPDRLIVSPFRNPNGRADQELAAAKRFVDMYSASGKVSCQLDENVGLVRWRKLIYNASYNSVCAILGMDTTRMRFAKHPLTDLIRPAMWEVWHTARAAGYELPHDVVEEMVDVDLWAFFKPSMLQDLEKADCSFSTRQGNFIEFENIVGEPLREAQKLGVSTPTLTIIYGMLKALQWKIREQKGMITVPLQRPEDLDLS</sequence>
<dbReference type="SUPFAM" id="SSF48179">
    <property type="entry name" value="6-phosphogluconate dehydrogenase C-terminal domain-like"/>
    <property type="match status" value="1"/>
</dbReference>
<evidence type="ECO:0000256" key="3">
    <source>
        <dbReference type="ARBA" id="ARBA00023002"/>
    </source>
</evidence>
<gene>
    <name evidence="6" type="ORF">T310_2904</name>
</gene>
<dbReference type="InterPro" id="IPR013752">
    <property type="entry name" value="KPA_reductase"/>
</dbReference>
<dbReference type="PANTHER" id="PTHR21708">
    <property type="entry name" value="PROBABLE 2-DEHYDROPANTOATE 2-REDUCTASE"/>
    <property type="match status" value="1"/>
</dbReference>